<keyword evidence="6" id="KW-1185">Reference proteome</keyword>
<protein>
    <recommendedName>
        <fullName evidence="4">Tyrosinase copper-binding domain-containing protein</fullName>
    </recommendedName>
</protein>
<comment type="caution">
    <text evidence="5">The sequence shown here is derived from an EMBL/GenBank/DDBJ whole genome shotgun (WGS) entry which is preliminary data.</text>
</comment>
<dbReference type="SUPFAM" id="SSF48056">
    <property type="entry name" value="Di-copper centre-containing domain"/>
    <property type="match status" value="1"/>
</dbReference>
<dbReference type="Gene3D" id="1.10.1280.10">
    <property type="entry name" value="Di-copper center containing domain from catechol oxidase"/>
    <property type="match status" value="1"/>
</dbReference>
<sequence length="337" mass="37449">MKTPVISRLVFLAFGTVVTAATCDSPVQRKNFTSLSNEEKLAWVDAEKCLTTHDAVFGLFDAATTLWDEQQYLHLTMSNYIHGVASLFKVGQFLPWHRYYVKLHEYLLQTYCNYTGGMPYWDLQVDADNVTQSAVWDLVYGVGGDGNSSESNVVTGGPFAYTEFHVGAYSFNTVIPKAATYYLNRSISESIFQLASQSSVDECNEAEVYEDYWDCLGQAPHSAGHAGTGGVMQDPVLSPGDPIFFLHHNNLDRLWWEWQSMNLTARLTDISGQNTPSDSFNLQNNWEAPGANFTNYSGDPANVTTLTHVLSLYEMLPNVTVGDVMDIGGDVICAEYV</sequence>
<evidence type="ECO:0000256" key="3">
    <source>
        <dbReference type="SAM" id="SignalP"/>
    </source>
</evidence>
<dbReference type="EMBL" id="CAMGZC010000526">
    <property type="protein sequence ID" value="CAI0648224.1"/>
    <property type="molecule type" value="Genomic_DNA"/>
</dbReference>
<dbReference type="InterPro" id="IPR050316">
    <property type="entry name" value="Tyrosinase/Hemocyanin"/>
</dbReference>
<dbReference type="GO" id="GO:0046872">
    <property type="term" value="F:metal ion binding"/>
    <property type="evidence" value="ECO:0007669"/>
    <property type="project" value="UniProtKB-KW"/>
</dbReference>
<keyword evidence="1" id="KW-0479">Metal-binding</keyword>
<evidence type="ECO:0000256" key="2">
    <source>
        <dbReference type="ARBA" id="ARBA00023008"/>
    </source>
</evidence>
<dbReference type="GO" id="GO:0016491">
    <property type="term" value="F:oxidoreductase activity"/>
    <property type="evidence" value="ECO:0007669"/>
    <property type="project" value="InterPro"/>
</dbReference>
<dbReference type="InterPro" id="IPR002227">
    <property type="entry name" value="Tyrosinase_Cu-bd"/>
</dbReference>
<evidence type="ECO:0000313" key="5">
    <source>
        <dbReference type="EMBL" id="CAI0648224.1"/>
    </source>
</evidence>
<dbReference type="PROSITE" id="PS00498">
    <property type="entry name" value="TYROSINASE_2"/>
    <property type="match status" value="1"/>
</dbReference>
<evidence type="ECO:0000259" key="4">
    <source>
        <dbReference type="PROSITE" id="PS00498"/>
    </source>
</evidence>
<dbReference type="AlphaFoldDB" id="A0A9W4WDH8"/>
<dbReference type="InterPro" id="IPR008922">
    <property type="entry name" value="Di-copper_centre_dom_sf"/>
</dbReference>
<dbReference type="PANTHER" id="PTHR11474:SF126">
    <property type="entry name" value="TYROSINASE-LIKE PROTEIN TYR-1-RELATED"/>
    <property type="match status" value="1"/>
</dbReference>
<dbReference type="PANTHER" id="PTHR11474">
    <property type="entry name" value="TYROSINASE FAMILY MEMBER"/>
    <property type="match status" value="1"/>
</dbReference>
<keyword evidence="2" id="KW-0186">Copper</keyword>
<feature type="domain" description="Tyrosinase copper-binding" evidence="4">
    <location>
        <begin position="241"/>
        <end position="252"/>
    </location>
</feature>
<dbReference type="Pfam" id="PF00264">
    <property type="entry name" value="Tyrosinase"/>
    <property type="match status" value="1"/>
</dbReference>
<proteinExistence type="predicted"/>
<gene>
    <name evidence="5" type="ORF">CGXH109_LOCUS73532</name>
</gene>
<dbReference type="Proteomes" id="UP001152533">
    <property type="component" value="Unassembled WGS sequence"/>
</dbReference>
<reference evidence="5" key="1">
    <citation type="submission" date="2022-08" db="EMBL/GenBank/DDBJ databases">
        <authorList>
            <person name="Giroux E."/>
            <person name="Giroux E."/>
        </authorList>
    </citation>
    <scope>NUCLEOTIDE SEQUENCE</scope>
    <source>
        <strain evidence="5">H1091258</strain>
    </source>
</reference>
<feature type="chain" id="PRO_5040855295" description="Tyrosinase copper-binding domain-containing protein" evidence="3">
    <location>
        <begin position="21"/>
        <end position="337"/>
    </location>
</feature>
<name>A0A9W4WDH8_9PEZI</name>
<evidence type="ECO:0000313" key="6">
    <source>
        <dbReference type="Proteomes" id="UP001152533"/>
    </source>
</evidence>
<dbReference type="PRINTS" id="PR00092">
    <property type="entry name" value="TYROSINASE"/>
</dbReference>
<keyword evidence="3" id="KW-0732">Signal</keyword>
<organism evidence="5 6">
    <name type="scientific">Colletotrichum noveboracense</name>
    <dbReference type="NCBI Taxonomy" id="2664923"/>
    <lineage>
        <taxon>Eukaryota</taxon>
        <taxon>Fungi</taxon>
        <taxon>Dikarya</taxon>
        <taxon>Ascomycota</taxon>
        <taxon>Pezizomycotina</taxon>
        <taxon>Sordariomycetes</taxon>
        <taxon>Hypocreomycetidae</taxon>
        <taxon>Glomerellales</taxon>
        <taxon>Glomerellaceae</taxon>
        <taxon>Colletotrichum</taxon>
        <taxon>Colletotrichum gloeosporioides species complex</taxon>
    </lineage>
</organism>
<accession>A0A9W4WDH8</accession>
<evidence type="ECO:0000256" key="1">
    <source>
        <dbReference type="ARBA" id="ARBA00022723"/>
    </source>
</evidence>
<feature type="signal peptide" evidence="3">
    <location>
        <begin position="1"/>
        <end position="20"/>
    </location>
</feature>